<keyword evidence="3" id="KW-1185">Reference proteome</keyword>
<proteinExistence type="predicted"/>
<feature type="transmembrane region" description="Helical" evidence="1">
    <location>
        <begin position="224"/>
        <end position="246"/>
    </location>
</feature>
<keyword evidence="1" id="KW-0472">Membrane</keyword>
<dbReference type="Proteomes" id="UP000786693">
    <property type="component" value="Unassembled WGS sequence"/>
</dbReference>
<gene>
    <name evidence="2" type="ORF">JANAI62_24890</name>
</gene>
<reference evidence="2 3" key="1">
    <citation type="submission" date="2021-05" db="EMBL/GenBank/DDBJ databases">
        <title>Bacteria Genome sequencing.</title>
        <authorList>
            <person name="Takabe Y."/>
            <person name="Nakajima Y."/>
            <person name="Suzuki S."/>
            <person name="Shiozaki T."/>
        </authorList>
    </citation>
    <scope>NUCLEOTIDE SEQUENCE [LARGE SCALE GENOMIC DNA]</scope>
    <source>
        <strain evidence="2 3">AI_62</strain>
    </source>
</reference>
<accession>A0ABQ4NND9</accession>
<feature type="transmembrane region" description="Helical" evidence="1">
    <location>
        <begin position="198"/>
        <end position="218"/>
    </location>
</feature>
<dbReference type="RefSeq" id="WP_220749353.1">
    <property type="nucleotide sequence ID" value="NZ_BPFH01000004.1"/>
</dbReference>
<feature type="transmembrane region" description="Helical" evidence="1">
    <location>
        <begin position="57"/>
        <end position="75"/>
    </location>
</feature>
<protein>
    <submittedName>
        <fullName evidence="2">Nickel/cobalt efflux system</fullName>
    </submittedName>
</protein>
<organism evidence="2 3">
    <name type="scientific">Jannaschia pagri</name>
    <dbReference type="NCBI Taxonomy" id="2829797"/>
    <lineage>
        <taxon>Bacteria</taxon>
        <taxon>Pseudomonadati</taxon>
        <taxon>Pseudomonadota</taxon>
        <taxon>Alphaproteobacteria</taxon>
        <taxon>Rhodobacterales</taxon>
        <taxon>Roseobacteraceae</taxon>
        <taxon>Jannaschia</taxon>
    </lineage>
</organism>
<sequence length="293" mass="29395">MRALMWSVGGLVAVVGAIWLATEILPDATAWILLQQRAYQGDIAEAVRALQGGAPGAWLTLIVATGGYGLIHAAGPGHGKYLIGGTGLASDVSAKALLSLAVLSSLLQAAWAVVLVYGGFWIFGLIAPQVTDLAETVLAPASYAAIAAIGGVFAYRGAKGLWRVTQPVPQTTCGCGHAHGPSAEEVARLTGWRDAVPLVLSVAIRPCTGAIFLLVIAWQLDLALAGIVGVAAMGLGTAILTSGVAVSSVAARGLALLSSGGTGQLSLVAPALQIAAGVVIAVISLSLLRAALG</sequence>
<dbReference type="EMBL" id="BPFH01000004">
    <property type="protein sequence ID" value="GIT95866.1"/>
    <property type="molecule type" value="Genomic_DNA"/>
</dbReference>
<keyword evidence="1" id="KW-0812">Transmembrane</keyword>
<dbReference type="PANTHER" id="PTHR40659:SF1">
    <property type="entry name" value="NICKEL_COBALT EFFLUX SYSTEM RCNA"/>
    <property type="match status" value="1"/>
</dbReference>
<dbReference type="InterPro" id="IPR051224">
    <property type="entry name" value="NiCoT_RcnA"/>
</dbReference>
<evidence type="ECO:0000313" key="2">
    <source>
        <dbReference type="EMBL" id="GIT95866.1"/>
    </source>
</evidence>
<feature type="transmembrane region" description="Helical" evidence="1">
    <location>
        <begin position="267"/>
        <end position="288"/>
    </location>
</feature>
<evidence type="ECO:0000313" key="3">
    <source>
        <dbReference type="Proteomes" id="UP000786693"/>
    </source>
</evidence>
<keyword evidence="1" id="KW-1133">Transmembrane helix</keyword>
<feature type="transmembrane region" description="Helical" evidence="1">
    <location>
        <begin position="137"/>
        <end position="155"/>
    </location>
</feature>
<dbReference type="PANTHER" id="PTHR40659">
    <property type="entry name" value="NICKEL/COBALT EFFLUX SYSTEM RCNA"/>
    <property type="match status" value="1"/>
</dbReference>
<name>A0ABQ4NND9_9RHOB</name>
<evidence type="ECO:0000256" key="1">
    <source>
        <dbReference type="SAM" id="Phobius"/>
    </source>
</evidence>
<comment type="caution">
    <text evidence="2">The sequence shown here is derived from an EMBL/GenBank/DDBJ whole genome shotgun (WGS) entry which is preliminary data.</text>
</comment>